<name>A0ABV4NUA5_9GAMM</name>
<protein>
    <submittedName>
        <fullName evidence="1">Uncharacterized protein</fullName>
    </submittedName>
</protein>
<keyword evidence="2" id="KW-1185">Reference proteome</keyword>
<dbReference type="RefSeq" id="WP_371837199.1">
    <property type="nucleotide sequence ID" value="NZ_JBGMEK010000002.1"/>
</dbReference>
<dbReference type="Proteomes" id="UP001569428">
    <property type="component" value="Unassembled WGS sequence"/>
</dbReference>
<sequence length="64" mass="7086">MGRKKGAAYGENCVKAPEWLGLHSKDEQQVEFCAKLAFFGGTPKFERQSAAQYGHATRSRPQGK</sequence>
<dbReference type="EMBL" id="JBGMEK010000002">
    <property type="protein sequence ID" value="MFA0809579.1"/>
    <property type="molecule type" value="Genomic_DNA"/>
</dbReference>
<accession>A0ABV4NUA5</accession>
<evidence type="ECO:0000313" key="2">
    <source>
        <dbReference type="Proteomes" id="UP001569428"/>
    </source>
</evidence>
<evidence type="ECO:0000313" key="1">
    <source>
        <dbReference type="EMBL" id="MFA0809579.1"/>
    </source>
</evidence>
<proteinExistence type="predicted"/>
<organism evidence="1 2">
    <name type="scientific">Microbulbifer epialgicus</name>
    <dbReference type="NCBI Taxonomy" id="393907"/>
    <lineage>
        <taxon>Bacteria</taxon>
        <taxon>Pseudomonadati</taxon>
        <taxon>Pseudomonadota</taxon>
        <taxon>Gammaproteobacteria</taxon>
        <taxon>Cellvibrionales</taxon>
        <taxon>Microbulbiferaceae</taxon>
        <taxon>Microbulbifer</taxon>
    </lineage>
</organism>
<gene>
    <name evidence="1" type="ORF">ACCI49_01495</name>
</gene>
<reference evidence="1 2" key="1">
    <citation type="submission" date="2024-08" db="EMBL/GenBank/DDBJ databases">
        <authorList>
            <person name="Ishaq N."/>
        </authorList>
    </citation>
    <scope>NUCLEOTIDE SEQUENCE [LARGE SCALE GENOMIC DNA]</scope>
    <source>
        <strain evidence="1 2">DSM 18651</strain>
    </source>
</reference>
<comment type="caution">
    <text evidence="1">The sequence shown here is derived from an EMBL/GenBank/DDBJ whole genome shotgun (WGS) entry which is preliminary data.</text>
</comment>